<dbReference type="NCBIfam" id="TIGR00112">
    <property type="entry name" value="proC"/>
    <property type="match status" value="1"/>
</dbReference>
<dbReference type="Pfam" id="PF03807">
    <property type="entry name" value="F420_oxidored"/>
    <property type="match status" value="1"/>
</dbReference>
<evidence type="ECO:0000313" key="8">
    <source>
        <dbReference type="Proteomes" id="UP001168694"/>
    </source>
</evidence>
<evidence type="ECO:0000259" key="6">
    <source>
        <dbReference type="Pfam" id="PF14748"/>
    </source>
</evidence>
<dbReference type="Gene3D" id="3.40.50.720">
    <property type="entry name" value="NAD(P)-binding Rossmann-like Domain"/>
    <property type="match status" value="1"/>
</dbReference>
<name>A0ABT8E5N7_9BACL</name>
<dbReference type="InterPro" id="IPR008927">
    <property type="entry name" value="6-PGluconate_DH-like_C_sf"/>
</dbReference>
<dbReference type="PIRSF" id="PIRSF000193">
    <property type="entry name" value="Pyrrol-5-carb_rd"/>
    <property type="match status" value="1"/>
</dbReference>
<sequence>MLKTKKVLFIGAGSMAEAIAAGMVNQEKLPPSNIVMTNKQNDQRRIELMKNYKVVALPYSEVQVQEADLIILAMKPKDAETALIELKPKVKADQIVMSVLAGISTGFMEEILPEGQPVIRIMPNTSSTIGESITAITGGQSVSMEHIELAKELFSAIGRVKVIDEEQMDVFTGIAGSGPAYIYYVLEHIEKTAQAEGFDEDLAREIAAQTVFGASKMVLDTQASPESLRKKVTSPNGTTAAGLKALKENKAGQAFAEAILSAKERSAAIRKEYEKVSV</sequence>
<dbReference type="InterPro" id="IPR036291">
    <property type="entry name" value="NAD(P)-bd_dom_sf"/>
</dbReference>
<evidence type="ECO:0000256" key="1">
    <source>
        <dbReference type="ARBA" id="ARBA00005525"/>
    </source>
</evidence>
<dbReference type="Pfam" id="PF14748">
    <property type="entry name" value="P5CR_dimer"/>
    <property type="match status" value="1"/>
</dbReference>
<accession>A0ABT8E5N7</accession>
<dbReference type="PANTHER" id="PTHR11645">
    <property type="entry name" value="PYRROLINE-5-CARBOXYLATE REDUCTASE"/>
    <property type="match status" value="1"/>
</dbReference>
<dbReference type="HAMAP" id="MF_01925">
    <property type="entry name" value="P5C_reductase"/>
    <property type="match status" value="1"/>
</dbReference>
<evidence type="ECO:0000256" key="3">
    <source>
        <dbReference type="NCBIfam" id="TIGR00112"/>
    </source>
</evidence>
<dbReference type="InterPro" id="IPR053790">
    <property type="entry name" value="P5CR-like_CS"/>
</dbReference>
<dbReference type="GO" id="GO:0004735">
    <property type="term" value="F:pyrroline-5-carboxylate reductase activity"/>
    <property type="evidence" value="ECO:0007669"/>
    <property type="project" value="UniProtKB-EC"/>
</dbReference>
<keyword evidence="2 4" id="KW-0560">Oxidoreductase</keyword>
<keyword evidence="2 4" id="KW-0028">Amino-acid biosynthesis</keyword>
<dbReference type="PROSITE" id="PS00521">
    <property type="entry name" value="P5CR"/>
    <property type="match status" value="1"/>
</dbReference>
<comment type="caution">
    <text evidence="7">The sequence shown here is derived from an EMBL/GenBank/DDBJ whole genome shotgun (WGS) entry which is preliminary data.</text>
</comment>
<dbReference type="InterPro" id="IPR029036">
    <property type="entry name" value="P5CR_dimer"/>
</dbReference>
<protein>
    <recommendedName>
        <fullName evidence="2 3">Pyrroline-5-carboxylate reductase</fullName>
        <shortName evidence="2">P5C reductase</shortName>
        <shortName evidence="2">P5CR</shortName>
        <ecNumber evidence="2 3">1.5.1.2</ecNumber>
    </recommendedName>
    <alternativeName>
        <fullName evidence="2">PCA reductase</fullName>
    </alternativeName>
</protein>
<evidence type="ECO:0000313" key="7">
    <source>
        <dbReference type="EMBL" id="MDN4073213.1"/>
    </source>
</evidence>
<dbReference type="Gene3D" id="1.10.3730.10">
    <property type="entry name" value="ProC C-terminal domain-like"/>
    <property type="match status" value="1"/>
</dbReference>
<keyword evidence="2 4" id="KW-0641">Proline biosynthesis</keyword>
<keyword evidence="2" id="KW-0963">Cytoplasm</keyword>
<dbReference type="EMBL" id="JAUHLN010000002">
    <property type="protein sequence ID" value="MDN4073213.1"/>
    <property type="molecule type" value="Genomic_DNA"/>
</dbReference>
<feature type="domain" description="Pyrroline-5-carboxylate reductase dimerisation" evidence="6">
    <location>
        <begin position="165"/>
        <end position="267"/>
    </location>
</feature>
<dbReference type="EC" id="1.5.1.2" evidence="2 3"/>
<dbReference type="SUPFAM" id="SSF48179">
    <property type="entry name" value="6-phosphogluconate dehydrogenase C-terminal domain-like"/>
    <property type="match status" value="1"/>
</dbReference>
<comment type="catalytic activity">
    <reaction evidence="2 4">
        <text>L-proline + NADP(+) = (S)-1-pyrroline-5-carboxylate + NADPH + 2 H(+)</text>
        <dbReference type="Rhea" id="RHEA:14109"/>
        <dbReference type="ChEBI" id="CHEBI:15378"/>
        <dbReference type="ChEBI" id="CHEBI:17388"/>
        <dbReference type="ChEBI" id="CHEBI:57783"/>
        <dbReference type="ChEBI" id="CHEBI:58349"/>
        <dbReference type="ChEBI" id="CHEBI:60039"/>
        <dbReference type="EC" id="1.5.1.2"/>
    </reaction>
</comment>
<comment type="subcellular location">
    <subcellularLocation>
        <location evidence="2">Cytoplasm</location>
    </subcellularLocation>
</comment>
<dbReference type="RefSeq" id="WP_290399356.1">
    <property type="nucleotide sequence ID" value="NZ_JAUHLN010000002.1"/>
</dbReference>
<dbReference type="SUPFAM" id="SSF51735">
    <property type="entry name" value="NAD(P)-binding Rossmann-fold domains"/>
    <property type="match status" value="1"/>
</dbReference>
<evidence type="ECO:0000259" key="5">
    <source>
        <dbReference type="Pfam" id="PF03807"/>
    </source>
</evidence>
<gene>
    <name evidence="2 7" type="primary">proC</name>
    <name evidence="7" type="ORF">QYF49_09355</name>
</gene>
<comment type="pathway">
    <text evidence="2 4">Amino-acid biosynthesis; L-proline biosynthesis; L-proline from L-glutamate 5-semialdehyde: step 1/1.</text>
</comment>
<comment type="similarity">
    <text evidence="1 2 4">Belongs to the pyrroline-5-carboxylate reductase family.</text>
</comment>
<dbReference type="Proteomes" id="UP001168694">
    <property type="component" value="Unassembled WGS sequence"/>
</dbReference>
<comment type="catalytic activity">
    <reaction evidence="2">
        <text>L-proline + NAD(+) = (S)-1-pyrroline-5-carboxylate + NADH + 2 H(+)</text>
        <dbReference type="Rhea" id="RHEA:14105"/>
        <dbReference type="ChEBI" id="CHEBI:15378"/>
        <dbReference type="ChEBI" id="CHEBI:17388"/>
        <dbReference type="ChEBI" id="CHEBI:57540"/>
        <dbReference type="ChEBI" id="CHEBI:57945"/>
        <dbReference type="ChEBI" id="CHEBI:60039"/>
        <dbReference type="EC" id="1.5.1.2"/>
    </reaction>
</comment>
<dbReference type="PANTHER" id="PTHR11645:SF49">
    <property type="entry name" value="PYRROLINE-5-CARBOXYLATE REDUCTASE 1"/>
    <property type="match status" value="1"/>
</dbReference>
<keyword evidence="2 4" id="KW-0521">NADP</keyword>
<proteinExistence type="inferred from homology"/>
<dbReference type="InterPro" id="IPR000304">
    <property type="entry name" value="Pyrroline-COOH_reductase"/>
</dbReference>
<comment type="function">
    <text evidence="2">Catalyzes the reduction of 1-pyrroline-5-carboxylate (PCA) to L-proline.</text>
</comment>
<evidence type="ECO:0000256" key="2">
    <source>
        <dbReference type="HAMAP-Rule" id="MF_01925"/>
    </source>
</evidence>
<keyword evidence="8" id="KW-1185">Reference proteome</keyword>
<dbReference type="InterPro" id="IPR028939">
    <property type="entry name" value="P5C_Rdtase_cat_N"/>
</dbReference>
<reference evidence="7" key="1">
    <citation type="submission" date="2023-06" db="EMBL/GenBank/DDBJ databases">
        <title>Draft Genome Sequences of Representative Paenibacillus Polymyxa, Bacillus cereus, Fictibacillus sp., and Brevibacillus agri Strains Isolated from Amazonian Dark Earth.</title>
        <authorList>
            <person name="Pellegrinetti T.A."/>
            <person name="Cunha I.C.M."/>
            <person name="Chaves M.G."/>
            <person name="Freitas A.S."/>
            <person name="Silva A.V.R."/>
            <person name="Tsai S.M."/>
            <person name="Mendes L.W."/>
        </authorList>
    </citation>
    <scope>NUCLEOTIDE SEQUENCE</scope>
    <source>
        <strain evidence="7">CENA-BCM004</strain>
    </source>
</reference>
<feature type="domain" description="Pyrroline-5-carboxylate reductase catalytic N-terminal" evidence="5">
    <location>
        <begin position="6"/>
        <end position="102"/>
    </location>
</feature>
<evidence type="ECO:0000256" key="4">
    <source>
        <dbReference type="RuleBase" id="RU003903"/>
    </source>
</evidence>
<organism evidence="7 8">
    <name type="scientific">Fictibacillus terranigra</name>
    <dbReference type="NCBI Taxonomy" id="3058424"/>
    <lineage>
        <taxon>Bacteria</taxon>
        <taxon>Bacillati</taxon>
        <taxon>Bacillota</taxon>
        <taxon>Bacilli</taxon>
        <taxon>Bacillales</taxon>
        <taxon>Fictibacillaceae</taxon>
        <taxon>Fictibacillus</taxon>
    </lineage>
</organism>